<protein>
    <submittedName>
        <fullName evidence="1">Uncharacterized protein</fullName>
    </submittedName>
</protein>
<gene>
    <name evidence="1" type="ORF">HPB47_017243</name>
</gene>
<sequence length="176" mass="19086">MDEDPSPATLLDFDSAKMAKKLEKSLRHLNRLWAKNEEVLSSPKVDIGSGVLVEQTTLDGLKAAGVSASKYVRGLLKAVFSTEELKGKSLRGRKCNAQKEGEVKPALDPVKLKAVIDFVVLEAASMNVKPLLTFLLSPRFPVLVCIFNIRALDWAIVRVDVDCSEDVLPPLGSAAG</sequence>
<evidence type="ECO:0000313" key="2">
    <source>
        <dbReference type="Proteomes" id="UP000805193"/>
    </source>
</evidence>
<dbReference type="Proteomes" id="UP000805193">
    <property type="component" value="Unassembled WGS sequence"/>
</dbReference>
<organism evidence="1 2">
    <name type="scientific">Ixodes persulcatus</name>
    <name type="common">Taiga tick</name>
    <dbReference type="NCBI Taxonomy" id="34615"/>
    <lineage>
        <taxon>Eukaryota</taxon>
        <taxon>Metazoa</taxon>
        <taxon>Ecdysozoa</taxon>
        <taxon>Arthropoda</taxon>
        <taxon>Chelicerata</taxon>
        <taxon>Arachnida</taxon>
        <taxon>Acari</taxon>
        <taxon>Parasitiformes</taxon>
        <taxon>Ixodida</taxon>
        <taxon>Ixodoidea</taxon>
        <taxon>Ixodidae</taxon>
        <taxon>Ixodinae</taxon>
        <taxon>Ixodes</taxon>
    </lineage>
</organism>
<reference evidence="1 2" key="1">
    <citation type="journal article" date="2020" name="Cell">
        <title>Large-Scale Comparative Analyses of Tick Genomes Elucidate Their Genetic Diversity and Vector Capacities.</title>
        <authorList>
            <consortium name="Tick Genome and Microbiome Consortium (TIGMIC)"/>
            <person name="Jia N."/>
            <person name="Wang J."/>
            <person name="Shi W."/>
            <person name="Du L."/>
            <person name="Sun Y."/>
            <person name="Zhan W."/>
            <person name="Jiang J.F."/>
            <person name="Wang Q."/>
            <person name="Zhang B."/>
            <person name="Ji P."/>
            <person name="Bell-Sakyi L."/>
            <person name="Cui X.M."/>
            <person name="Yuan T.T."/>
            <person name="Jiang B.G."/>
            <person name="Yang W.F."/>
            <person name="Lam T.T."/>
            <person name="Chang Q.C."/>
            <person name="Ding S.J."/>
            <person name="Wang X.J."/>
            <person name="Zhu J.G."/>
            <person name="Ruan X.D."/>
            <person name="Zhao L."/>
            <person name="Wei J.T."/>
            <person name="Ye R.Z."/>
            <person name="Que T.C."/>
            <person name="Du C.H."/>
            <person name="Zhou Y.H."/>
            <person name="Cheng J.X."/>
            <person name="Dai P.F."/>
            <person name="Guo W.B."/>
            <person name="Han X.H."/>
            <person name="Huang E.J."/>
            <person name="Li L.F."/>
            <person name="Wei W."/>
            <person name="Gao Y.C."/>
            <person name="Liu J.Z."/>
            <person name="Shao H.Z."/>
            <person name="Wang X."/>
            <person name="Wang C.C."/>
            <person name="Yang T.C."/>
            <person name="Huo Q.B."/>
            <person name="Li W."/>
            <person name="Chen H.Y."/>
            <person name="Chen S.E."/>
            <person name="Zhou L.G."/>
            <person name="Ni X.B."/>
            <person name="Tian J.H."/>
            <person name="Sheng Y."/>
            <person name="Liu T."/>
            <person name="Pan Y.S."/>
            <person name="Xia L.Y."/>
            <person name="Li J."/>
            <person name="Zhao F."/>
            <person name="Cao W.C."/>
        </authorList>
    </citation>
    <scope>NUCLEOTIDE SEQUENCE [LARGE SCALE GENOMIC DNA]</scope>
    <source>
        <strain evidence="1">Iper-2018</strain>
    </source>
</reference>
<dbReference type="EMBL" id="JABSTQ010006124">
    <property type="protein sequence ID" value="KAG0437885.1"/>
    <property type="molecule type" value="Genomic_DNA"/>
</dbReference>
<comment type="caution">
    <text evidence="1">The sequence shown here is derived from an EMBL/GenBank/DDBJ whole genome shotgun (WGS) entry which is preliminary data.</text>
</comment>
<proteinExistence type="predicted"/>
<evidence type="ECO:0000313" key="1">
    <source>
        <dbReference type="EMBL" id="KAG0437885.1"/>
    </source>
</evidence>
<accession>A0AC60QSH6</accession>
<name>A0AC60QSH6_IXOPE</name>
<keyword evidence="2" id="KW-1185">Reference proteome</keyword>